<dbReference type="PANTHER" id="PTHR33376">
    <property type="match status" value="1"/>
</dbReference>
<name>A0A5D4GYX6_9HYPH</name>
<dbReference type="NCBIfam" id="TIGR00787">
    <property type="entry name" value="dctP"/>
    <property type="match status" value="1"/>
</dbReference>
<gene>
    <name evidence="2" type="ORF">FY036_05875</name>
</gene>
<dbReference type="Gene3D" id="3.40.190.170">
    <property type="entry name" value="Bacterial extracellular solute-binding protein, family 7"/>
    <property type="match status" value="1"/>
</dbReference>
<keyword evidence="3" id="KW-1185">Reference proteome</keyword>
<dbReference type="NCBIfam" id="NF037995">
    <property type="entry name" value="TRAP_S1"/>
    <property type="match status" value="1"/>
</dbReference>
<dbReference type="PIRSF" id="PIRSF006470">
    <property type="entry name" value="DctB"/>
    <property type="match status" value="1"/>
</dbReference>
<dbReference type="Proteomes" id="UP000323258">
    <property type="component" value="Unassembled WGS sequence"/>
</dbReference>
<evidence type="ECO:0000256" key="1">
    <source>
        <dbReference type="ARBA" id="ARBA00022729"/>
    </source>
</evidence>
<organism evidence="2 3">
    <name type="scientific">Neoaquamicrobium microcysteis</name>
    <dbReference type="NCBI Taxonomy" id="2682781"/>
    <lineage>
        <taxon>Bacteria</taxon>
        <taxon>Pseudomonadati</taxon>
        <taxon>Pseudomonadota</taxon>
        <taxon>Alphaproteobacteria</taxon>
        <taxon>Hyphomicrobiales</taxon>
        <taxon>Phyllobacteriaceae</taxon>
        <taxon>Neoaquamicrobium</taxon>
    </lineage>
</organism>
<dbReference type="InterPro" id="IPR038404">
    <property type="entry name" value="TRAP_DctP_sf"/>
</dbReference>
<proteinExistence type="predicted"/>
<sequence>MTHFTKHIGAAAIALAVSGPGFVGVAQAQQEVKLGYALAVESHYGVAAEKWEEVVEAEAGDRFTFRHFPSSGLGGEREVIEGLQLGTVEATIVSSGTLSNFVPETGVFDIPFLFRDLAHARTVLDGPIGQDILAKFDDAGLVALAWGEQGFRHITNNRNAIAGPADVAGLKLRTMENPIHITAFETLGAAPTPMAWPEVIGALQQGTIDGQENPLSVITSANLSEVQKYLTVSGHVYSPAMLLVSQQLWDGMSAEDQELFRKAASEAAVAMRGFVDNVETSGVAQLREAGMEVGELSTEQKAAFQEALGSAYEQYYGTYDKELVDQIIATE</sequence>
<accession>A0A5D4GYX6</accession>
<dbReference type="RefSeq" id="WP_148913784.1">
    <property type="nucleotide sequence ID" value="NZ_VSZS01000057.1"/>
</dbReference>
<dbReference type="GO" id="GO:0055085">
    <property type="term" value="P:transmembrane transport"/>
    <property type="evidence" value="ECO:0007669"/>
    <property type="project" value="InterPro"/>
</dbReference>
<reference evidence="2 3" key="1">
    <citation type="submission" date="2019-08" db="EMBL/GenBank/DDBJ databases">
        <authorList>
            <person name="Seo Y.L."/>
        </authorList>
    </citation>
    <scope>NUCLEOTIDE SEQUENCE [LARGE SCALE GENOMIC DNA]</scope>
    <source>
        <strain evidence="2 3">MaA-C15</strain>
    </source>
</reference>
<dbReference type="AlphaFoldDB" id="A0A5D4GYX6"/>
<comment type="caution">
    <text evidence="2">The sequence shown here is derived from an EMBL/GenBank/DDBJ whole genome shotgun (WGS) entry which is preliminary data.</text>
</comment>
<reference evidence="2 3" key="2">
    <citation type="submission" date="2019-09" db="EMBL/GenBank/DDBJ databases">
        <title>Mesorhizobium sp. MaA-C15 isolated from Microcystis aeruginosa.</title>
        <authorList>
            <person name="Jeong S.E."/>
            <person name="Jin H.M."/>
            <person name="Jeon C.O."/>
        </authorList>
    </citation>
    <scope>NUCLEOTIDE SEQUENCE [LARGE SCALE GENOMIC DNA]</scope>
    <source>
        <strain evidence="2 3">MaA-C15</strain>
    </source>
</reference>
<dbReference type="CDD" id="cd13675">
    <property type="entry name" value="PBP2_TRAP_SBP_like_5"/>
    <property type="match status" value="1"/>
</dbReference>
<evidence type="ECO:0000313" key="2">
    <source>
        <dbReference type="EMBL" id="TYR34021.1"/>
    </source>
</evidence>
<dbReference type="Pfam" id="PF03480">
    <property type="entry name" value="DctP"/>
    <property type="match status" value="1"/>
</dbReference>
<evidence type="ECO:0000313" key="3">
    <source>
        <dbReference type="Proteomes" id="UP000323258"/>
    </source>
</evidence>
<dbReference type="GO" id="GO:0030288">
    <property type="term" value="C:outer membrane-bounded periplasmic space"/>
    <property type="evidence" value="ECO:0007669"/>
    <property type="project" value="InterPro"/>
</dbReference>
<dbReference type="OrthoDB" id="9803763at2"/>
<dbReference type="InterPro" id="IPR018389">
    <property type="entry name" value="DctP_fam"/>
</dbReference>
<protein>
    <submittedName>
        <fullName evidence="2">DctP family TRAP transporter solute-binding subunit</fullName>
    </submittedName>
</protein>
<dbReference type="EMBL" id="VSZS01000057">
    <property type="protein sequence ID" value="TYR34021.1"/>
    <property type="molecule type" value="Genomic_DNA"/>
</dbReference>
<dbReference type="GO" id="GO:0030246">
    <property type="term" value="F:carbohydrate binding"/>
    <property type="evidence" value="ECO:0007669"/>
    <property type="project" value="TreeGrafter"/>
</dbReference>
<keyword evidence="1" id="KW-0732">Signal</keyword>
<dbReference type="PANTHER" id="PTHR33376:SF2">
    <property type="entry name" value="DICARBOXYLATE-BINDING PERIPLASMIC PROTEIN"/>
    <property type="match status" value="1"/>
</dbReference>
<dbReference type="InterPro" id="IPR004682">
    <property type="entry name" value="TRAP_DctP"/>
</dbReference>